<dbReference type="SMART" id="SM00939">
    <property type="entry name" value="PepX_C"/>
    <property type="match status" value="1"/>
</dbReference>
<dbReference type="EMBL" id="WMLF01000243">
    <property type="protein sequence ID" value="MBB1245166.1"/>
    <property type="molecule type" value="Genomic_DNA"/>
</dbReference>
<evidence type="ECO:0000313" key="2">
    <source>
        <dbReference type="EMBL" id="MBB1245166.1"/>
    </source>
</evidence>
<reference evidence="3" key="1">
    <citation type="journal article" date="2020" name="Syst. Appl. Microbiol.">
        <title>Streptomyces alkaliterrae sp. nov., isolated from an alkaline soil, and emended descriptions of Streptomyces alkaliphilus, Streptomyces calidiresistens and Streptomyces durbertensis.</title>
        <authorList>
            <person name="Swiecimska M."/>
            <person name="Golinska P."/>
            <person name="Nouioui I."/>
            <person name="Wypij M."/>
            <person name="Rai M."/>
            <person name="Sangal V."/>
            <person name="Goodfellow M."/>
        </authorList>
    </citation>
    <scope>NUCLEOTIDE SEQUENCE [LARGE SCALE GENOMIC DNA]</scope>
    <source>
        <strain evidence="3">DSM 104538</strain>
    </source>
</reference>
<keyword evidence="3" id="KW-1185">Reference proteome</keyword>
<sequence>WGHGLTAQPGPDADPAHRLALGALYARWTRAALADTLARDRRGVVALGGSPLWLTTDSTAPGHALPLDGAAGLRLLGGARFTADPDRPVRSDELTVLPEPLDRAVAATGPLPRPLDLFGPAEVRLLARSSTPSADWVARLVAVDPAGHAAPLATGIARRQHRPDSAAALTVPLGRLARRLAAGTRLRLEVAGHHFPAHARNPHTGQDPLTATEHLPSERELIPEASVLLLPRLERGAFTASVDPLQEICR</sequence>
<dbReference type="SUPFAM" id="SSF49785">
    <property type="entry name" value="Galactose-binding domain-like"/>
    <property type="match status" value="1"/>
</dbReference>
<evidence type="ECO:0000259" key="1">
    <source>
        <dbReference type="SMART" id="SM00939"/>
    </source>
</evidence>
<protein>
    <submittedName>
        <fullName evidence="2">Peptidase S15</fullName>
    </submittedName>
</protein>
<dbReference type="Gene3D" id="2.60.120.260">
    <property type="entry name" value="Galactose-binding domain-like"/>
    <property type="match status" value="1"/>
</dbReference>
<dbReference type="Proteomes" id="UP000766698">
    <property type="component" value="Unassembled WGS sequence"/>
</dbReference>
<name>A0ABR6EIK2_9ACTN</name>
<organism evidence="2 3">
    <name type="scientific">Streptomyces durbertensis</name>
    <dbReference type="NCBI Taxonomy" id="2448886"/>
    <lineage>
        <taxon>Bacteria</taxon>
        <taxon>Bacillati</taxon>
        <taxon>Actinomycetota</taxon>
        <taxon>Actinomycetes</taxon>
        <taxon>Kitasatosporales</taxon>
        <taxon>Streptomycetaceae</taxon>
        <taxon>Streptomyces</taxon>
    </lineage>
</organism>
<evidence type="ECO:0000313" key="3">
    <source>
        <dbReference type="Proteomes" id="UP000766698"/>
    </source>
</evidence>
<gene>
    <name evidence="2" type="ORF">GL263_16535</name>
</gene>
<comment type="caution">
    <text evidence="2">The sequence shown here is derived from an EMBL/GenBank/DDBJ whole genome shotgun (WGS) entry which is preliminary data.</text>
</comment>
<dbReference type="Pfam" id="PF08530">
    <property type="entry name" value="PepX_C"/>
    <property type="match status" value="1"/>
</dbReference>
<dbReference type="InterPro" id="IPR013736">
    <property type="entry name" value="Xaa-Pro_dipept_C"/>
</dbReference>
<feature type="domain" description="Xaa-Pro dipeptidyl-peptidase C-terminal" evidence="1">
    <location>
        <begin position="26"/>
        <end position="229"/>
    </location>
</feature>
<dbReference type="InterPro" id="IPR008979">
    <property type="entry name" value="Galactose-bd-like_sf"/>
</dbReference>
<proteinExistence type="predicted"/>
<feature type="non-terminal residue" evidence="2">
    <location>
        <position position="1"/>
    </location>
</feature>
<dbReference type="RefSeq" id="WP_323379433.1">
    <property type="nucleotide sequence ID" value="NZ_WMLF01000243.1"/>
</dbReference>
<accession>A0ABR6EIK2</accession>